<dbReference type="AlphaFoldDB" id="A0A0T5ZXW6"/>
<dbReference type="Proteomes" id="UP000051297">
    <property type="component" value="Unassembled WGS sequence"/>
</dbReference>
<protein>
    <submittedName>
        <fullName evidence="1">Uncharacterized protein</fullName>
    </submittedName>
</protein>
<gene>
    <name evidence="1" type="ORF">XU08_C0001G0046</name>
</gene>
<dbReference type="STRING" id="1576480.XU08_C0001G0046"/>
<comment type="caution">
    <text evidence="1">The sequence shown here is derived from an EMBL/GenBank/DDBJ whole genome shotgun (WGS) entry which is preliminary data.</text>
</comment>
<proteinExistence type="predicted"/>
<dbReference type="EMBL" id="LDXK01000001">
    <property type="protein sequence ID" value="KRT67640.1"/>
    <property type="molecule type" value="Genomic_DNA"/>
</dbReference>
<accession>A0A0T5ZXW6</accession>
<evidence type="ECO:0000313" key="2">
    <source>
        <dbReference type="Proteomes" id="UP000051297"/>
    </source>
</evidence>
<organism evidence="1 2">
    <name type="scientific">candidate division WWE3 bacterium CSP1-7</name>
    <dbReference type="NCBI Taxonomy" id="1576480"/>
    <lineage>
        <taxon>Bacteria</taxon>
        <taxon>Katanobacteria</taxon>
    </lineage>
</organism>
<sequence length="345" mass="37243">MNIKKFLALAVGFSALLTLTLGLFALTGTKPSLAAKTIDNCRYVVDGNIPYPTGHFLDEINYTTGYDVFGYNYQAHIFNGSYANAYLGRPGSALPPYTGDDATYLAENSSAASHWVWPFRNVQLQMKWNDAWLANKDCNEDGALDRSTPYKGSGAWLTNHATGTYTGSEWNITGSYVLSFNYLGSLYAHDMTVTATDGTFTGTGGYPSGSPYSITWIVDGTVTGDTIDFRVAYDGSSYYVDALGTIDPDGTMGGTWSNASQSGTWTATTGTAAHPTCTVSDFVKIIAPPSDAVLDSGTWYTADDKEIGKEIWGEFAIIQEIASDPCGEYGVIDYMSPLRKGLGNW</sequence>
<reference evidence="1 2" key="1">
    <citation type="submission" date="2015-05" db="EMBL/GenBank/DDBJ databases">
        <title>Critical biogeochemical functions in the subsurface are associated with bacteria from new phyla and little studied lineages.</title>
        <authorList>
            <person name="Hug L.A."/>
            <person name="Thomas B.C."/>
            <person name="Sharon I."/>
            <person name="Brown C.T."/>
            <person name="Sharma R."/>
            <person name="Hettich R.L."/>
            <person name="Wilkins M.J."/>
            <person name="Williams K.H."/>
            <person name="Singh A."/>
            <person name="Banfield J.F."/>
        </authorList>
    </citation>
    <scope>NUCLEOTIDE SEQUENCE [LARGE SCALE GENOMIC DNA]</scope>
    <source>
        <strain evidence="1">CSP1-7</strain>
    </source>
</reference>
<evidence type="ECO:0000313" key="1">
    <source>
        <dbReference type="EMBL" id="KRT67640.1"/>
    </source>
</evidence>
<name>A0A0T5ZXW6_UNCKA</name>